<keyword evidence="2" id="KW-1185">Reference proteome</keyword>
<name>A0ABP7FAB2_9FLAO</name>
<evidence type="ECO:0000313" key="2">
    <source>
        <dbReference type="Proteomes" id="UP001501367"/>
    </source>
</evidence>
<proteinExistence type="predicted"/>
<protein>
    <submittedName>
        <fullName evidence="1">Uncharacterized protein</fullName>
    </submittedName>
</protein>
<organism evidence="1 2">
    <name type="scientific">Flavobacterium ginsengisoli</name>
    <dbReference type="NCBI Taxonomy" id="871694"/>
    <lineage>
        <taxon>Bacteria</taxon>
        <taxon>Pseudomonadati</taxon>
        <taxon>Bacteroidota</taxon>
        <taxon>Flavobacteriia</taxon>
        <taxon>Flavobacteriales</taxon>
        <taxon>Flavobacteriaceae</taxon>
        <taxon>Flavobacterium</taxon>
    </lineage>
</organism>
<dbReference type="Proteomes" id="UP001501367">
    <property type="component" value="Unassembled WGS sequence"/>
</dbReference>
<gene>
    <name evidence="1" type="ORF">GCM10022422_17190</name>
</gene>
<reference evidence="2" key="1">
    <citation type="journal article" date="2019" name="Int. J. Syst. Evol. Microbiol.">
        <title>The Global Catalogue of Microorganisms (GCM) 10K type strain sequencing project: providing services to taxonomists for standard genome sequencing and annotation.</title>
        <authorList>
            <consortium name="The Broad Institute Genomics Platform"/>
            <consortium name="The Broad Institute Genome Sequencing Center for Infectious Disease"/>
            <person name="Wu L."/>
            <person name="Ma J."/>
        </authorList>
    </citation>
    <scope>NUCLEOTIDE SEQUENCE [LARGE SCALE GENOMIC DNA]</scope>
    <source>
        <strain evidence="2">JCM 17336</strain>
    </source>
</reference>
<comment type="caution">
    <text evidence="1">The sequence shown here is derived from an EMBL/GenBank/DDBJ whole genome shotgun (WGS) entry which is preliminary data.</text>
</comment>
<dbReference type="EMBL" id="BAABDT010000002">
    <property type="protein sequence ID" value="GAA3734843.1"/>
    <property type="molecule type" value="Genomic_DNA"/>
</dbReference>
<accession>A0ABP7FAB2</accession>
<dbReference type="RefSeq" id="WP_198856731.1">
    <property type="nucleotide sequence ID" value="NZ_BAABDT010000002.1"/>
</dbReference>
<sequence length="66" mass="7837">MSVKIKPITDHESYKVNEHTIFKDRLGNWNCTHDLSQKERLAFNQYESIVIKNPRFKKHTTATYKG</sequence>
<evidence type="ECO:0000313" key="1">
    <source>
        <dbReference type="EMBL" id="GAA3734843.1"/>
    </source>
</evidence>